<gene>
    <name evidence="10" type="ORF">KVV02_006858</name>
</gene>
<dbReference type="GO" id="GO:0006412">
    <property type="term" value="P:translation"/>
    <property type="evidence" value="ECO:0007669"/>
    <property type="project" value="InterPro"/>
</dbReference>
<evidence type="ECO:0000313" key="10">
    <source>
        <dbReference type="EMBL" id="KAG9325864.1"/>
    </source>
</evidence>
<dbReference type="Pfam" id="PF01281">
    <property type="entry name" value="Ribosomal_L9_N"/>
    <property type="match status" value="1"/>
</dbReference>
<dbReference type="GO" id="GO:0003735">
    <property type="term" value="F:structural constituent of ribosome"/>
    <property type="evidence" value="ECO:0007669"/>
    <property type="project" value="InterPro"/>
</dbReference>
<dbReference type="InterPro" id="IPR020070">
    <property type="entry name" value="Ribosomal_bL9_N"/>
</dbReference>
<comment type="similarity">
    <text evidence="1">Belongs to the bacterial ribosomal protein bL9 family.</text>
</comment>
<dbReference type="SUPFAM" id="SSF55658">
    <property type="entry name" value="L9 N-domain-like"/>
    <property type="match status" value="1"/>
</dbReference>
<proteinExistence type="inferred from homology"/>
<evidence type="ECO:0000259" key="8">
    <source>
        <dbReference type="Pfam" id="PF01281"/>
    </source>
</evidence>
<feature type="domain" description="Large ribosomal subunit protein bL9 C-terminal" evidence="9">
    <location>
        <begin position="135"/>
        <end position="196"/>
    </location>
</feature>
<dbReference type="InterPro" id="IPR000244">
    <property type="entry name" value="Ribosomal_bL9"/>
</dbReference>
<evidence type="ECO:0000256" key="7">
    <source>
        <dbReference type="SAM" id="Coils"/>
    </source>
</evidence>
<feature type="coiled-coil region" evidence="7">
    <location>
        <begin position="92"/>
        <end position="119"/>
    </location>
</feature>
<dbReference type="Gene3D" id="3.40.5.10">
    <property type="entry name" value="Ribosomal protein L9, N-terminal domain"/>
    <property type="match status" value="1"/>
</dbReference>
<organism evidence="10 11">
    <name type="scientific">Mortierella alpina</name>
    <name type="common">Oleaginous fungus</name>
    <name type="synonym">Mortierella renispora</name>
    <dbReference type="NCBI Taxonomy" id="64518"/>
    <lineage>
        <taxon>Eukaryota</taxon>
        <taxon>Fungi</taxon>
        <taxon>Fungi incertae sedis</taxon>
        <taxon>Mucoromycota</taxon>
        <taxon>Mortierellomycotina</taxon>
        <taxon>Mortierellomycetes</taxon>
        <taxon>Mortierellales</taxon>
        <taxon>Mortierellaceae</taxon>
        <taxon>Mortierella</taxon>
    </lineage>
</organism>
<dbReference type="GO" id="GO:0019843">
    <property type="term" value="F:rRNA binding"/>
    <property type="evidence" value="ECO:0007669"/>
    <property type="project" value="UniProtKB-KW"/>
</dbReference>
<dbReference type="GO" id="GO:0005840">
    <property type="term" value="C:ribosome"/>
    <property type="evidence" value="ECO:0007669"/>
    <property type="project" value="UniProtKB-KW"/>
</dbReference>
<dbReference type="AlphaFoldDB" id="A0A9P8A8H9"/>
<dbReference type="EMBL" id="JAIFTL010000031">
    <property type="protein sequence ID" value="KAG9325864.1"/>
    <property type="molecule type" value="Genomic_DNA"/>
</dbReference>
<sequence length="198" mass="21871">MFSLSRSSLSGAVSRSATHVVKRWKSQKTVEVTLRANVQGLGKPGDIVNVAAGRMRNQLYPMRLANYIDKNAQHYKAAAVAGQTAFQSAQEANKIYQQAAKKEQRIIQLQELRHRLQALPPLVFSRAVNEVLPGSKTIFGSVQAEDVIKELKEKHGVVVESNKVTVNGTKIKTIGESWARVDLGDLGSIELKVVVERR</sequence>
<evidence type="ECO:0000256" key="5">
    <source>
        <dbReference type="ARBA" id="ARBA00023274"/>
    </source>
</evidence>
<dbReference type="SUPFAM" id="SSF55653">
    <property type="entry name" value="Ribosomal protein L9 C-domain"/>
    <property type="match status" value="1"/>
</dbReference>
<keyword evidence="7" id="KW-0175">Coiled coil</keyword>
<keyword evidence="2" id="KW-0699">rRNA-binding</keyword>
<protein>
    <recommendedName>
        <fullName evidence="6">50S ribosomal protein L9, chloroplastic</fullName>
    </recommendedName>
</protein>
<dbReference type="Pfam" id="PF03948">
    <property type="entry name" value="Ribosomal_L9_C"/>
    <property type="match status" value="1"/>
</dbReference>
<name>A0A9P8A8H9_MORAP</name>
<dbReference type="GO" id="GO:1990904">
    <property type="term" value="C:ribonucleoprotein complex"/>
    <property type="evidence" value="ECO:0007669"/>
    <property type="project" value="UniProtKB-KW"/>
</dbReference>
<evidence type="ECO:0000256" key="1">
    <source>
        <dbReference type="ARBA" id="ARBA00010605"/>
    </source>
</evidence>
<evidence type="ECO:0000256" key="4">
    <source>
        <dbReference type="ARBA" id="ARBA00022980"/>
    </source>
</evidence>
<dbReference type="InterPro" id="IPR020069">
    <property type="entry name" value="Ribosomal_bL9_C"/>
</dbReference>
<evidence type="ECO:0000313" key="11">
    <source>
        <dbReference type="Proteomes" id="UP000717515"/>
    </source>
</evidence>
<evidence type="ECO:0000256" key="2">
    <source>
        <dbReference type="ARBA" id="ARBA00022730"/>
    </source>
</evidence>
<evidence type="ECO:0000259" key="9">
    <source>
        <dbReference type="Pfam" id="PF03948"/>
    </source>
</evidence>
<dbReference type="Gene3D" id="3.10.430.100">
    <property type="entry name" value="Ribosomal protein L9, C-terminal domain"/>
    <property type="match status" value="1"/>
</dbReference>
<evidence type="ECO:0000256" key="3">
    <source>
        <dbReference type="ARBA" id="ARBA00022884"/>
    </source>
</evidence>
<dbReference type="InterPro" id="IPR036791">
    <property type="entry name" value="Ribosomal_bL9_C_sf"/>
</dbReference>
<dbReference type="Proteomes" id="UP000717515">
    <property type="component" value="Unassembled WGS sequence"/>
</dbReference>
<keyword evidence="5" id="KW-0687">Ribonucleoprotein</keyword>
<dbReference type="PANTHER" id="PTHR21368">
    <property type="entry name" value="50S RIBOSOMAL PROTEIN L9"/>
    <property type="match status" value="1"/>
</dbReference>
<keyword evidence="4" id="KW-0689">Ribosomal protein</keyword>
<feature type="domain" description="Ribosomal protein L9" evidence="8">
    <location>
        <begin position="30"/>
        <end position="71"/>
    </location>
</feature>
<comment type="caution">
    <text evidence="10">The sequence shown here is derived from an EMBL/GenBank/DDBJ whole genome shotgun (WGS) entry which is preliminary data.</text>
</comment>
<keyword evidence="3" id="KW-0694">RNA-binding</keyword>
<reference evidence="10" key="1">
    <citation type="submission" date="2021-07" db="EMBL/GenBank/DDBJ databases">
        <title>Draft genome of Mortierella alpina, strain LL118, isolated from an aspen leaf litter sample.</title>
        <authorList>
            <person name="Yang S."/>
            <person name="Vinatzer B.A."/>
        </authorList>
    </citation>
    <scope>NUCLEOTIDE SEQUENCE</scope>
    <source>
        <strain evidence="10">LL118</strain>
    </source>
</reference>
<accession>A0A9P8A8H9</accession>
<dbReference type="InterPro" id="IPR036935">
    <property type="entry name" value="Ribosomal_bL9_N_sf"/>
</dbReference>
<dbReference type="InterPro" id="IPR009027">
    <property type="entry name" value="Ribosomal_bL9/RNase_H1_N"/>
</dbReference>
<evidence type="ECO:0000256" key="6">
    <source>
        <dbReference type="ARBA" id="ARBA00035427"/>
    </source>
</evidence>